<evidence type="ECO:0000259" key="4">
    <source>
        <dbReference type="Pfam" id="PF02892"/>
    </source>
</evidence>
<gene>
    <name evidence="5" type="ORF">Glove_248g9</name>
</gene>
<feature type="domain" description="BED-type" evidence="4">
    <location>
        <begin position="26"/>
        <end position="57"/>
    </location>
</feature>
<evidence type="ECO:0000256" key="3">
    <source>
        <dbReference type="ARBA" id="ARBA00022833"/>
    </source>
</evidence>
<dbReference type="SUPFAM" id="SSF57667">
    <property type="entry name" value="beta-beta-alpha zinc fingers"/>
    <property type="match status" value="1"/>
</dbReference>
<dbReference type="InterPro" id="IPR036236">
    <property type="entry name" value="Znf_C2H2_sf"/>
</dbReference>
<dbReference type="Pfam" id="PF02892">
    <property type="entry name" value="zf-BED"/>
    <property type="match status" value="1"/>
</dbReference>
<dbReference type="Proteomes" id="UP000266861">
    <property type="component" value="Unassembled WGS sequence"/>
</dbReference>
<evidence type="ECO:0000256" key="1">
    <source>
        <dbReference type="ARBA" id="ARBA00022723"/>
    </source>
</evidence>
<protein>
    <recommendedName>
        <fullName evidence="4">BED-type domain-containing protein</fullName>
    </recommendedName>
</protein>
<comment type="caution">
    <text evidence="5">The sequence shown here is derived from an EMBL/GenBank/DDBJ whole genome shotgun (WGS) entry which is preliminary data.</text>
</comment>
<keyword evidence="1" id="KW-0479">Metal-binding</keyword>
<keyword evidence="3" id="KW-0862">Zinc</keyword>
<keyword evidence="2" id="KW-0863">Zinc-finger</keyword>
<evidence type="ECO:0000313" key="5">
    <source>
        <dbReference type="EMBL" id="RHZ71989.1"/>
    </source>
</evidence>
<organism evidence="5 6">
    <name type="scientific">Diversispora epigaea</name>
    <dbReference type="NCBI Taxonomy" id="1348612"/>
    <lineage>
        <taxon>Eukaryota</taxon>
        <taxon>Fungi</taxon>
        <taxon>Fungi incertae sedis</taxon>
        <taxon>Mucoromycota</taxon>
        <taxon>Glomeromycotina</taxon>
        <taxon>Glomeromycetes</taxon>
        <taxon>Diversisporales</taxon>
        <taxon>Diversisporaceae</taxon>
        <taxon>Diversispora</taxon>
    </lineage>
</organism>
<dbReference type="GO" id="GO:0003677">
    <property type="term" value="F:DNA binding"/>
    <property type="evidence" value="ECO:0007669"/>
    <property type="project" value="InterPro"/>
</dbReference>
<dbReference type="InterPro" id="IPR003656">
    <property type="entry name" value="Znf_BED"/>
</dbReference>
<dbReference type="EMBL" id="PQFF01000229">
    <property type="protein sequence ID" value="RHZ71989.1"/>
    <property type="molecule type" value="Genomic_DNA"/>
</dbReference>
<proteinExistence type="predicted"/>
<accession>A0A397I891</accession>
<reference evidence="5 6" key="1">
    <citation type="submission" date="2018-08" db="EMBL/GenBank/DDBJ databases">
        <title>Genome and evolution of the arbuscular mycorrhizal fungus Diversispora epigaea (formerly Glomus versiforme) and its bacterial endosymbionts.</title>
        <authorList>
            <person name="Sun X."/>
            <person name="Fei Z."/>
            <person name="Harrison M."/>
        </authorList>
    </citation>
    <scope>NUCLEOTIDE SEQUENCE [LARGE SCALE GENOMIC DNA]</scope>
    <source>
        <strain evidence="5 6">IT104</strain>
    </source>
</reference>
<keyword evidence="6" id="KW-1185">Reference proteome</keyword>
<evidence type="ECO:0000313" key="6">
    <source>
        <dbReference type="Proteomes" id="UP000266861"/>
    </source>
</evidence>
<dbReference type="GO" id="GO:0008270">
    <property type="term" value="F:zinc ion binding"/>
    <property type="evidence" value="ECO:0007669"/>
    <property type="project" value="UniProtKB-KW"/>
</dbReference>
<evidence type="ECO:0000256" key="2">
    <source>
        <dbReference type="ARBA" id="ARBA00022771"/>
    </source>
</evidence>
<sequence>MPEHSDSFIVDIGTTLLLPMNHTKNKTRKTKCRECGKEFSYHGSTSSLKYHLIHRHNIKMSTNLNQVKRQSPNKKKSKVWDYFAEPYDTISSYAMNVPFNANLSETNIHYYDFELLFPTTI</sequence>
<dbReference type="OrthoDB" id="10046500at2759"/>
<dbReference type="AlphaFoldDB" id="A0A397I891"/>
<name>A0A397I891_9GLOM</name>